<keyword evidence="3" id="KW-1185">Reference proteome</keyword>
<evidence type="ECO:0000313" key="1">
    <source>
        <dbReference type="EMBL" id="KAF7490243.1"/>
    </source>
</evidence>
<gene>
    <name evidence="1" type="ORF">SSS_8429</name>
</gene>
<name>A0A834VDY7_SARSC</name>
<dbReference type="PANTHER" id="PTHR21261">
    <property type="entry name" value="BEAT PROTEIN"/>
    <property type="match status" value="1"/>
</dbReference>
<dbReference type="EnsemblMetazoa" id="SSS_8429s_mrna">
    <property type="protein sequence ID" value="KAF7490243.1"/>
    <property type="gene ID" value="SSS_8429"/>
</dbReference>
<sequence length="230" mass="27564">INPIDDNDHHHLHHRCLESIKNHKSFLFLSYFQQNFLQVKDDEEFAQYMPNDQPEARFYSNRIFSRRTNQHTHQQLQHPEYEIGDGIFRIFLKNINLKFQGVYGCELSTDAPVLPNKSPRIYGNNNRWNFVLKSRVDLNCTSPKSKPVSIIRWLINNEPAPNDYLIHYNQINHSDGLHSKTVRLKFLVNEDHYKLGHMRLECIAIYRRLKINRTKLSFQSKWDRNRFEKS</sequence>
<dbReference type="PANTHER" id="PTHR21261:SF15">
    <property type="entry name" value="BEATEN PATH IIIA, ISOFORM D-RELATED"/>
    <property type="match status" value="1"/>
</dbReference>
<organism evidence="1">
    <name type="scientific">Sarcoptes scabiei</name>
    <name type="common">Itch mite</name>
    <name type="synonym">Acarus scabiei</name>
    <dbReference type="NCBI Taxonomy" id="52283"/>
    <lineage>
        <taxon>Eukaryota</taxon>
        <taxon>Metazoa</taxon>
        <taxon>Ecdysozoa</taxon>
        <taxon>Arthropoda</taxon>
        <taxon>Chelicerata</taxon>
        <taxon>Arachnida</taxon>
        <taxon>Acari</taxon>
        <taxon>Acariformes</taxon>
        <taxon>Sarcoptiformes</taxon>
        <taxon>Astigmata</taxon>
        <taxon>Psoroptidia</taxon>
        <taxon>Sarcoptoidea</taxon>
        <taxon>Sarcoptidae</taxon>
        <taxon>Sarcoptinae</taxon>
        <taxon>Sarcoptes</taxon>
    </lineage>
</organism>
<dbReference type="InterPro" id="IPR013783">
    <property type="entry name" value="Ig-like_fold"/>
</dbReference>
<dbReference type="Proteomes" id="UP000070412">
    <property type="component" value="Unassembled WGS sequence"/>
</dbReference>
<accession>A0A834VDY7</accession>
<evidence type="ECO:0000313" key="3">
    <source>
        <dbReference type="Proteomes" id="UP000070412"/>
    </source>
</evidence>
<dbReference type="SUPFAM" id="SSF48726">
    <property type="entry name" value="Immunoglobulin"/>
    <property type="match status" value="1"/>
</dbReference>
<dbReference type="AlphaFoldDB" id="A0A834VDY7"/>
<reference evidence="3" key="1">
    <citation type="journal article" date="2020" name="PLoS Negl. Trop. Dis.">
        <title>High-quality nuclear genome for Sarcoptes scabiei-A critical resource for a neglected parasite.</title>
        <authorList>
            <person name="Korhonen P.K."/>
            <person name="Gasser R.B."/>
            <person name="Ma G."/>
            <person name="Wang T."/>
            <person name="Stroehlein A.J."/>
            <person name="Young N.D."/>
            <person name="Ang C.S."/>
            <person name="Fernando D.D."/>
            <person name="Lu H.C."/>
            <person name="Taylor S."/>
            <person name="Reynolds S.L."/>
            <person name="Mofiz E."/>
            <person name="Najaraj S.H."/>
            <person name="Gowda H."/>
            <person name="Madugundu A."/>
            <person name="Renuse S."/>
            <person name="Holt D."/>
            <person name="Pandey A."/>
            <person name="Papenfuss A.T."/>
            <person name="Fischer K."/>
        </authorList>
    </citation>
    <scope>NUCLEOTIDE SEQUENCE [LARGE SCALE GENOMIC DNA]</scope>
</reference>
<feature type="non-terminal residue" evidence="1">
    <location>
        <position position="230"/>
    </location>
</feature>
<evidence type="ECO:0000313" key="2">
    <source>
        <dbReference type="EnsemblMetazoa" id="KAF7490243.1"/>
    </source>
</evidence>
<dbReference type="EMBL" id="WVUK01000062">
    <property type="protein sequence ID" value="KAF7490243.1"/>
    <property type="molecule type" value="Genomic_DNA"/>
</dbReference>
<protein>
    <recommendedName>
        <fullName evidence="4">Ig-like domain-containing protein</fullName>
    </recommendedName>
</protein>
<reference evidence="2" key="3">
    <citation type="submission" date="2022-06" db="UniProtKB">
        <authorList>
            <consortium name="EnsemblMetazoa"/>
        </authorList>
    </citation>
    <scope>IDENTIFICATION</scope>
</reference>
<evidence type="ECO:0008006" key="4">
    <source>
        <dbReference type="Google" id="ProtNLM"/>
    </source>
</evidence>
<proteinExistence type="predicted"/>
<dbReference type="InterPro" id="IPR036179">
    <property type="entry name" value="Ig-like_dom_sf"/>
</dbReference>
<reference evidence="1" key="2">
    <citation type="submission" date="2020-01" db="EMBL/GenBank/DDBJ databases">
        <authorList>
            <person name="Korhonen P.K.K."/>
            <person name="Guangxu M.G."/>
            <person name="Wang T.W."/>
            <person name="Stroehlein A.J.S."/>
            <person name="Young N.D."/>
            <person name="Ang C.-S.A."/>
            <person name="Fernando D.W.F."/>
            <person name="Lu H.L."/>
            <person name="Taylor S.T."/>
            <person name="Ehtesham M.E.M."/>
            <person name="Najaraj S.H.N."/>
            <person name="Harsha G.H.G."/>
            <person name="Madugundu A.M."/>
            <person name="Renuse S.R."/>
            <person name="Holt D.H."/>
            <person name="Pandey A.P."/>
            <person name="Papenfuss A.P."/>
            <person name="Gasser R.B.G."/>
            <person name="Fischer K.F."/>
        </authorList>
    </citation>
    <scope>NUCLEOTIDE SEQUENCE</scope>
    <source>
        <strain evidence="1">SSS_KF_BRIS2020</strain>
    </source>
</reference>
<dbReference type="Gene3D" id="2.60.40.10">
    <property type="entry name" value="Immunoglobulins"/>
    <property type="match status" value="1"/>
</dbReference>
<dbReference type="OrthoDB" id="10015491at2759"/>